<dbReference type="PANTHER" id="PTHR43280">
    <property type="entry name" value="ARAC-FAMILY TRANSCRIPTIONAL REGULATOR"/>
    <property type="match status" value="1"/>
</dbReference>
<dbReference type="PRINTS" id="PR00032">
    <property type="entry name" value="HTHARAC"/>
</dbReference>
<dbReference type="PROSITE" id="PS50110">
    <property type="entry name" value="RESPONSE_REGULATORY"/>
    <property type="match status" value="1"/>
</dbReference>
<dbReference type="PANTHER" id="PTHR43280:SF2">
    <property type="entry name" value="HTH-TYPE TRANSCRIPTIONAL REGULATOR EXSA"/>
    <property type="match status" value="1"/>
</dbReference>
<dbReference type="CDD" id="cd17536">
    <property type="entry name" value="REC_YesN-like"/>
    <property type="match status" value="1"/>
</dbReference>
<proteinExistence type="predicted"/>
<dbReference type="InterPro" id="IPR001789">
    <property type="entry name" value="Sig_transdc_resp-reg_receiver"/>
</dbReference>
<dbReference type="SUPFAM" id="SSF52172">
    <property type="entry name" value="CheY-like"/>
    <property type="match status" value="1"/>
</dbReference>
<dbReference type="InterPro" id="IPR011006">
    <property type="entry name" value="CheY-like_superfamily"/>
</dbReference>
<sequence length="246" mass="28591">MNILLVEDEQKIRQGLKKIIEDVITSKLRVTEASNGREALDWLKTQDQVDLIITDIRMSEMNGIELIKRAKESHPSLLFVVISGYDEFAYAREALRYGVSDYLLKPIERVELAQVLQKISEQINATKQPNQITTATVVNDDKDRLLIRRVKELVNEYLNQDISLQFLAERVYLHPKYLSDMFKRETGQNLSDYVTERRMEKARKLLKETTLKVAEVAMMCGFANHKYFASLFKQHTGCTPSEFREQ</sequence>
<keyword evidence="4" id="KW-0597">Phosphoprotein</keyword>
<protein>
    <submittedName>
        <fullName evidence="7">Response regulatory protein</fullName>
    </submittedName>
</protein>
<evidence type="ECO:0000256" key="1">
    <source>
        <dbReference type="ARBA" id="ARBA00023015"/>
    </source>
</evidence>
<gene>
    <name evidence="7" type="ORF">PAECIP111891_05112</name>
</gene>
<reference evidence="7" key="1">
    <citation type="submission" date="2022-01" db="EMBL/GenBank/DDBJ databases">
        <authorList>
            <person name="Criscuolo A."/>
        </authorList>
    </citation>
    <scope>NUCLEOTIDE SEQUENCE</scope>
    <source>
        <strain evidence="7">CIP111891</strain>
    </source>
</reference>
<dbReference type="Pfam" id="PF00072">
    <property type="entry name" value="Response_reg"/>
    <property type="match status" value="1"/>
</dbReference>
<feature type="domain" description="Response regulatory" evidence="6">
    <location>
        <begin position="2"/>
        <end position="120"/>
    </location>
</feature>
<feature type="modified residue" description="4-aspartylphosphate" evidence="4">
    <location>
        <position position="55"/>
    </location>
</feature>
<dbReference type="PROSITE" id="PS00041">
    <property type="entry name" value="HTH_ARAC_FAMILY_1"/>
    <property type="match status" value="1"/>
</dbReference>
<dbReference type="RefSeq" id="WP_236291223.1">
    <property type="nucleotide sequence ID" value="NZ_CAKMMW010000019.1"/>
</dbReference>
<accession>A0ABM9CPQ6</accession>
<organism evidence="7 8">
    <name type="scientific">Paenibacillus allorhizoplanae</name>
    <dbReference type="NCBI Taxonomy" id="2905648"/>
    <lineage>
        <taxon>Bacteria</taxon>
        <taxon>Bacillati</taxon>
        <taxon>Bacillota</taxon>
        <taxon>Bacilli</taxon>
        <taxon>Bacillales</taxon>
        <taxon>Paenibacillaceae</taxon>
        <taxon>Paenibacillus</taxon>
    </lineage>
</organism>
<dbReference type="PROSITE" id="PS01124">
    <property type="entry name" value="HTH_ARAC_FAMILY_2"/>
    <property type="match status" value="1"/>
</dbReference>
<dbReference type="Gene3D" id="1.10.10.60">
    <property type="entry name" value="Homeodomain-like"/>
    <property type="match status" value="2"/>
</dbReference>
<feature type="domain" description="HTH araC/xylS-type" evidence="5">
    <location>
        <begin position="148"/>
        <end position="246"/>
    </location>
</feature>
<dbReference type="InterPro" id="IPR018060">
    <property type="entry name" value="HTH_AraC"/>
</dbReference>
<keyword evidence="3" id="KW-0804">Transcription</keyword>
<dbReference type="InterPro" id="IPR018062">
    <property type="entry name" value="HTH_AraC-typ_CS"/>
</dbReference>
<evidence type="ECO:0000259" key="5">
    <source>
        <dbReference type="PROSITE" id="PS01124"/>
    </source>
</evidence>
<dbReference type="Gene3D" id="3.40.50.2300">
    <property type="match status" value="1"/>
</dbReference>
<dbReference type="EMBL" id="CAKMMW010000019">
    <property type="protein sequence ID" value="CAH1220810.1"/>
    <property type="molecule type" value="Genomic_DNA"/>
</dbReference>
<dbReference type="SUPFAM" id="SSF46689">
    <property type="entry name" value="Homeodomain-like"/>
    <property type="match status" value="2"/>
</dbReference>
<evidence type="ECO:0000313" key="7">
    <source>
        <dbReference type="EMBL" id="CAH1220810.1"/>
    </source>
</evidence>
<dbReference type="SMART" id="SM00342">
    <property type="entry name" value="HTH_ARAC"/>
    <property type="match status" value="1"/>
</dbReference>
<dbReference type="InterPro" id="IPR020449">
    <property type="entry name" value="Tscrpt_reg_AraC-type_HTH"/>
</dbReference>
<dbReference type="Pfam" id="PF12833">
    <property type="entry name" value="HTH_18"/>
    <property type="match status" value="1"/>
</dbReference>
<evidence type="ECO:0000256" key="4">
    <source>
        <dbReference type="PROSITE-ProRule" id="PRU00169"/>
    </source>
</evidence>
<dbReference type="Proteomes" id="UP000838821">
    <property type="component" value="Unassembled WGS sequence"/>
</dbReference>
<keyword evidence="8" id="KW-1185">Reference proteome</keyword>
<dbReference type="InterPro" id="IPR009057">
    <property type="entry name" value="Homeodomain-like_sf"/>
</dbReference>
<name>A0ABM9CPQ6_9BACL</name>
<evidence type="ECO:0000256" key="3">
    <source>
        <dbReference type="ARBA" id="ARBA00023163"/>
    </source>
</evidence>
<dbReference type="SMART" id="SM00448">
    <property type="entry name" value="REC"/>
    <property type="match status" value="1"/>
</dbReference>
<comment type="caution">
    <text evidence="7">The sequence shown here is derived from an EMBL/GenBank/DDBJ whole genome shotgun (WGS) entry which is preliminary data.</text>
</comment>
<evidence type="ECO:0000313" key="8">
    <source>
        <dbReference type="Proteomes" id="UP000838821"/>
    </source>
</evidence>
<keyword evidence="2" id="KW-0238">DNA-binding</keyword>
<keyword evidence="1" id="KW-0805">Transcription regulation</keyword>
<evidence type="ECO:0000256" key="2">
    <source>
        <dbReference type="ARBA" id="ARBA00023125"/>
    </source>
</evidence>
<evidence type="ECO:0000259" key="6">
    <source>
        <dbReference type="PROSITE" id="PS50110"/>
    </source>
</evidence>